<dbReference type="Pfam" id="PF15112">
    <property type="entry name" value="DUF4559"/>
    <property type="match status" value="1"/>
</dbReference>
<dbReference type="AlphaFoldDB" id="A0AAD9KXH7"/>
<evidence type="ECO:0000313" key="1">
    <source>
        <dbReference type="EMBL" id="KAK2179150.1"/>
    </source>
</evidence>
<dbReference type="PANTHER" id="PTHR35083">
    <property type="entry name" value="RGD1565685 PROTEIN"/>
    <property type="match status" value="1"/>
</dbReference>
<dbReference type="PANTHER" id="PTHR35083:SF1">
    <property type="entry name" value="RGD1565685 PROTEIN"/>
    <property type="match status" value="1"/>
</dbReference>
<dbReference type="EMBL" id="JAODUO010000509">
    <property type="protein sequence ID" value="KAK2179150.1"/>
    <property type="molecule type" value="Genomic_DNA"/>
</dbReference>
<proteinExistence type="predicted"/>
<protein>
    <submittedName>
        <fullName evidence="1">Uncharacterized protein</fullName>
    </submittedName>
</protein>
<evidence type="ECO:0000313" key="2">
    <source>
        <dbReference type="Proteomes" id="UP001209878"/>
    </source>
</evidence>
<comment type="caution">
    <text evidence="1">The sequence shown here is derived from an EMBL/GenBank/DDBJ whole genome shotgun (WGS) entry which is preliminary data.</text>
</comment>
<gene>
    <name evidence="1" type="ORF">NP493_509g00004</name>
</gene>
<keyword evidence="2" id="KW-1185">Reference proteome</keyword>
<accession>A0AAD9KXH7</accession>
<dbReference type="InterPro" id="IPR027897">
    <property type="entry name" value="DUF4559"/>
</dbReference>
<organism evidence="1 2">
    <name type="scientific">Ridgeia piscesae</name>
    <name type="common">Tubeworm</name>
    <dbReference type="NCBI Taxonomy" id="27915"/>
    <lineage>
        <taxon>Eukaryota</taxon>
        <taxon>Metazoa</taxon>
        <taxon>Spiralia</taxon>
        <taxon>Lophotrochozoa</taxon>
        <taxon>Annelida</taxon>
        <taxon>Polychaeta</taxon>
        <taxon>Sedentaria</taxon>
        <taxon>Canalipalpata</taxon>
        <taxon>Sabellida</taxon>
        <taxon>Siboglinidae</taxon>
        <taxon>Ridgeia</taxon>
    </lineage>
</organism>
<name>A0AAD9KXH7_RIDPI</name>
<dbReference type="Proteomes" id="UP001209878">
    <property type="component" value="Unassembled WGS sequence"/>
</dbReference>
<reference evidence="1" key="1">
    <citation type="journal article" date="2023" name="Mol. Biol. Evol.">
        <title>Third-Generation Sequencing Reveals the Adaptive Role of the Epigenome in Three Deep-Sea Polychaetes.</title>
        <authorList>
            <person name="Perez M."/>
            <person name="Aroh O."/>
            <person name="Sun Y."/>
            <person name="Lan Y."/>
            <person name="Juniper S.K."/>
            <person name="Young C.R."/>
            <person name="Angers B."/>
            <person name="Qian P.Y."/>
        </authorList>
    </citation>
    <scope>NUCLEOTIDE SEQUENCE</scope>
    <source>
        <strain evidence="1">R07B-5</strain>
    </source>
</reference>
<sequence length="153" mass="17722">MEVIGRFQDHTYVNWLKAGQALLCTAEGLYEFCEQPIKQYHRDLHTKYPRKPCKGHCQEKHPCTVCSDRRQVWKKDVLSQLAAQARPCWKNTDMAKYEADPWEIAKLCMGRGDDEGRTSAVTTDPIGLLQLVLNCRLFDNYVSARQSFVKVRE</sequence>